<keyword evidence="3" id="KW-0813">Transport</keyword>
<comment type="similarity">
    <text evidence="2 8">Belongs to the syntaxin family.</text>
</comment>
<keyword evidence="6 11" id="KW-1133">Transmembrane helix</keyword>
<dbReference type="Pfam" id="PF00804">
    <property type="entry name" value="Syntaxin"/>
    <property type="match status" value="1"/>
</dbReference>
<dbReference type="GO" id="GO:0048278">
    <property type="term" value="P:vesicle docking"/>
    <property type="evidence" value="ECO:0007669"/>
    <property type="project" value="TreeGrafter"/>
</dbReference>
<evidence type="ECO:0000256" key="5">
    <source>
        <dbReference type="ARBA" id="ARBA00022927"/>
    </source>
</evidence>
<dbReference type="STRING" id="3088.A0A383WBG3"/>
<comment type="subcellular location">
    <subcellularLocation>
        <location evidence="1">Membrane</location>
        <topology evidence="1">Single-pass type IV membrane protein</topology>
    </subcellularLocation>
</comment>
<evidence type="ECO:0000256" key="2">
    <source>
        <dbReference type="ARBA" id="ARBA00009063"/>
    </source>
</evidence>
<feature type="region of interest" description="Disordered" evidence="10">
    <location>
        <begin position="352"/>
        <end position="371"/>
    </location>
</feature>
<dbReference type="AlphaFoldDB" id="A0A383WBG3"/>
<dbReference type="CDD" id="cd15848">
    <property type="entry name" value="SNARE_syntaxin1-like"/>
    <property type="match status" value="1"/>
</dbReference>
<dbReference type="GO" id="GO:0006886">
    <property type="term" value="P:intracellular protein transport"/>
    <property type="evidence" value="ECO:0007669"/>
    <property type="project" value="InterPro"/>
</dbReference>
<evidence type="ECO:0000256" key="4">
    <source>
        <dbReference type="ARBA" id="ARBA00022692"/>
    </source>
</evidence>
<dbReference type="InterPro" id="IPR010989">
    <property type="entry name" value="SNARE"/>
</dbReference>
<dbReference type="GO" id="GO:0031201">
    <property type="term" value="C:SNARE complex"/>
    <property type="evidence" value="ECO:0007669"/>
    <property type="project" value="TreeGrafter"/>
</dbReference>
<proteinExistence type="inferred from homology"/>
<dbReference type="PANTHER" id="PTHR19957:SF307">
    <property type="entry name" value="PROTEIN SSO1-RELATED"/>
    <property type="match status" value="1"/>
</dbReference>
<dbReference type="GO" id="GO:0005886">
    <property type="term" value="C:plasma membrane"/>
    <property type="evidence" value="ECO:0007669"/>
    <property type="project" value="TreeGrafter"/>
</dbReference>
<dbReference type="PROSITE" id="PS00914">
    <property type="entry name" value="SYNTAXIN"/>
    <property type="match status" value="1"/>
</dbReference>
<dbReference type="GO" id="GO:0006906">
    <property type="term" value="P:vesicle fusion"/>
    <property type="evidence" value="ECO:0007669"/>
    <property type="project" value="TreeGrafter"/>
</dbReference>
<gene>
    <name evidence="13" type="ORF">BQ4739_LOCUS14910</name>
</gene>
<dbReference type="InterPro" id="IPR006012">
    <property type="entry name" value="Syntaxin/epimorphin_CS"/>
</dbReference>
<dbReference type="InterPro" id="IPR000727">
    <property type="entry name" value="T_SNARE_dom"/>
</dbReference>
<evidence type="ECO:0000256" key="11">
    <source>
        <dbReference type="SAM" id="Phobius"/>
    </source>
</evidence>
<dbReference type="GO" id="GO:0012505">
    <property type="term" value="C:endomembrane system"/>
    <property type="evidence" value="ECO:0007669"/>
    <property type="project" value="TreeGrafter"/>
</dbReference>
<evidence type="ECO:0000313" key="14">
    <source>
        <dbReference type="Proteomes" id="UP000256970"/>
    </source>
</evidence>
<dbReference type="CDD" id="cd00179">
    <property type="entry name" value="SynN"/>
    <property type="match status" value="1"/>
</dbReference>
<evidence type="ECO:0000259" key="12">
    <source>
        <dbReference type="PROSITE" id="PS50192"/>
    </source>
</evidence>
<dbReference type="InterPro" id="IPR006011">
    <property type="entry name" value="Syntaxin_N"/>
</dbReference>
<evidence type="ECO:0000256" key="6">
    <source>
        <dbReference type="ARBA" id="ARBA00022989"/>
    </source>
</evidence>
<feature type="transmembrane region" description="Helical" evidence="11">
    <location>
        <begin position="288"/>
        <end position="308"/>
    </location>
</feature>
<dbReference type="PANTHER" id="PTHR19957">
    <property type="entry name" value="SYNTAXIN"/>
    <property type="match status" value="1"/>
</dbReference>
<keyword evidence="4 11" id="KW-0812">Transmembrane</keyword>
<protein>
    <recommendedName>
        <fullName evidence="12">t-SNARE coiled-coil homology domain-containing protein</fullName>
    </recommendedName>
</protein>
<dbReference type="GO" id="GO:0000149">
    <property type="term" value="F:SNARE binding"/>
    <property type="evidence" value="ECO:0007669"/>
    <property type="project" value="TreeGrafter"/>
</dbReference>
<feature type="domain" description="T-SNARE coiled-coil homology" evidence="12">
    <location>
        <begin position="212"/>
        <end position="274"/>
    </location>
</feature>
<keyword evidence="9" id="KW-0175">Coiled coil</keyword>
<accession>A0A383WBG3</accession>
<dbReference type="Gene3D" id="1.20.58.70">
    <property type="match status" value="1"/>
</dbReference>
<keyword evidence="5" id="KW-0653">Protein transport</keyword>
<feature type="coiled-coil region" evidence="9">
    <location>
        <begin position="35"/>
        <end position="69"/>
    </location>
</feature>
<evidence type="ECO:0000256" key="1">
    <source>
        <dbReference type="ARBA" id="ARBA00004211"/>
    </source>
</evidence>
<evidence type="ECO:0000256" key="9">
    <source>
        <dbReference type="SAM" id="Coils"/>
    </source>
</evidence>
<organism evidence="13 14">
    <name type="scientific">Tetradesmus obliquus</name>
    <name type="common">Green alga</name>
    <name type="synonym">Acutodesmus obliquus</name>
    <dbReference type="NCBI Taxonomy" id="3088"/>
    <lineage>
        <taxon>Eukaryota</taxon>
        <taxon>Viridiplantae</taxon>
        <taxon>Chlorophyta</taxon>
        <taxon>core chlorophytes</taxon>
        <taxon>Chlorophyceae</taxon>
        <taxon>CS clade</taxon>
        <taxon>Sphaeropleales</taxon>
        <taxon>Scenedesmaceae</taxon>
        <taxon>Tetradesmus</taxon>
    </lineage>
</organism>
<dbReference type="SUPFAM" id="SSF47661">
    <property type="entry name" value="t-snare proteins"/>
    <property type="match status" value="1"/>
</dbReference>
<evidence type="ECO:0000256" key="7">
    <source>
        <dbReference type="ARBA" id="ARBA00023136"/>
    </source>
</evidence>
<evidence type="ECO:0000313" key="13">
    <source>
        <dbReference type="EMBL" id="SZX74583.1"/>
    </source>
</evidence>
<keyword evidence="7 11" id="KW-0472">Membrane</keyword>
<evidence type="ECO:0000256" key="3">
    <source>
        <dbReference type="ARBA" id="ARBA00022448"/>
    </source>
</evidence>
<feature type="compositionally biased region" description="Low complexity" evidence="10">
    <location>
        <begin position="352"/>
        <end position="362"/>
    </location>
</feature>
<dbReference type="FunFam" id="1.20.5.110:FF:000008">
    <property type="entry name" value="Syntaxin 132"/>
    <property type="match status" value="1"/>
</dbReference>
<dbReference type="PROSITE" id="PS50192">
    <property type="entry name" value="T_SNARE"/>
    <property type="match status" value="1"/>
</dbReference>
<sequence>MNDLLFTVRTQEAQNGVRGSPGVAYDIEAGYTTAKSEKSKEMEQFFNKVEELKQDMSEIRAKQREIQHMHERSKTIVRQKEMQQHRDEMQAIINEVNVTAHKAKAKIEAIDKMNAAALQKKGQGMGSASERTRTSITSGLKKKLKDLMGEFSEMRARIHDENRQVVQRRVYTVTGQHLPEEDIDTMIETGDSEKIFQKAILEQGRGRVLDTLAEIQERNRAVKDLEASLLELHQVFLDMAVLVEAQGEMLDNIEKQVNRAVDYVGGGTKALVEAKTLQKSKRKWCCCAIILLLIIIVIVVVVVVVVYIKPWQYVNRNNPAPAPAPVAAPSPAPAPQPQQGRRLLLQLLQELSDAGGSSSSSSTGWARKLLM</sequence>
<keyword evidence="14" id="KW-1185">Reference proteome</keyword>
<dbReference type="InterPro" id="IPR045242">
    <property type="entry name" value="Syntaxin"/>
</dbReference>
<reference evidence="13 14" key="1">
    <citation type="submission" date="2016-10" db="EMBL/GenBank/DDBJ databases">
        <authorList>
            <person name="Cai Z."/>
        </authorList>
    </citation>
    <scope>NUCLEOTIDE SEQUENCE [LARGE SCALE GENOMIC DNA]</scope>
</reference>
<dbReference type="GO" id="GO:0005484">
    <property type="term" value="F:SNAP receptor activity"/>
    <property type="evidence" value="ECO:0007669"/>
    <property type="project" value="InterPro"/>
</dbReference>
<evidence type="ECO:0000256" key="8">
    <source>
        <dbReference type="RuleBase" id="RU003858"/>
    </source>
</evidence>
<evidence type="ECO:0000256" key="10">
    <source>
        <dbReference type="SAM" id="MobiDB-lite"/>
    </source>
</evidence>
<dbReference type="GO" id="GO:0006887">
    <property type="term" value="P:exocytosis"/>
    <property type="evidence" value="ECO:0007669"/>
    <property type="project" value="TreeGrafter"/>
</dbReference>
<dbReference type="Pfam" id="PF05739">
    <property type="entry name" value="SNARE"/>
    <property type="match status" value="1"/>
</dbReference>
<dbReference type="Gene3D" id="1.20.5.110">
    <property type="match status" value="1"/>
</dbReference>
<dbReference type="SMART" id="SM00503">
    <property type="entry name" value="SynN"/>
    <property type="match status" value="1"/>
</dbReference>
<name>A0A383WBG3_TETOB</name>
<dbReference type="SMART" id="SM00397">
    <property type="entry name" value="t_SNARE"/>
    <property type="match status" value="1"/>
</dbReference>
<dbReference type="EMBL" id="FNXT01001217">
    <property type="protein sequence ID" value="SZX74583.1"/>
    <property type="molecule type" value="Genomic_DNA"/>
</dbReference>
<dbReference type="Proteomes" id="UP000256970">
    <property type="component" value="Unassembled WGS sequence"/>
</dbReference>